<evidence type="ECO:0000313" key="3">
    <source>
        <dbReference type="Proteomes" id="UP000002748"/>
    </source>
</evidence>
<feature type="compositionally biased region" description="Low complexity" evidence="1">
    <location>
        <begin position="418"/>
        <end position="427"/>
    </location>
</feature>
<feature type="compositionally biased region" description="Pro residues" evidence="1">
    <location>
        <begin position="347"/>
        <end position="357"/>
    </location>
</feature>
<dbReference type="PANTHER" id="PTHR14513:SF0">
    <property type="entry name" value="PROTECTION OF TELOMERES PROTEIN 1"/>
    <property type="match status" value="1"/>
</dbReference>
<feature type="compositionally biased region" description="Polar residues" evidence="1">
    <location>
        <begin position="369"/>
        <end position="378"/>
    </location>
</feature>
<dbReference type="InterPro" id="IPR028389">
    <property type="entry name" value="POT1"/>
</dbReference>
<protein>
    <recommendedName>
        <fullName evidence="4">Telomeric single stranded DNA binding POT1/Cdc13 domain-containing protein</fullName>
    </recommendedName>
</protein>
<dbReference type="SUPFAM" id="SSF50249">
    <property type="entry name" value="Nucleic acid-binding proteins"/>
    <property type="match status" value="1"/>
</dbReference>
<dbReference type="GO" id="GO:0098505">
    <property type="term" value="F:G-rich strand telomeric DNA binding"/>
    <property type="evidence" value="ECO:0007669"/>
    <property type="project" value="TreeGrafter"/>
</dbReference>
<feature type="compositionally biased region" description="Low complexity" evidence="1">
    <location>
        <begin position="326"/>
        <end position="338"/>
    </location>
</feature>
<dbReference type="GO" id="GO:0016233">
    <property type="term" value="P:telomere capping"/>
    <property type="evidence" value="ECO:0007669"/>
    <property type="project" value="TreeGrafter"/>
</dbReference>
<dbReference type="Gene3D" id="2.40.50.140">
    <property type="entry name" value="Nucleic acid-binding proteins"/>
    <property type="match status" value="1"/>
</dbReference>
<dbReference type="GO" id="GO:0010521">
    <property type="term" value="F:telomerase inhibitor activity"/>
    <property type="evidence" value="ECO:0007669"/>
    <property type="project" value="TreeGrafter"/>
</dbReference>
<proteinExistence type="predicted"/>
<feature type="compositionally biased region" description="Pro residues" evidence="1">
    <location>
        <begin position="404"/>
        <end position="417"/>
    </location>
</feature>
<dbReference type="GO" id="GO:0000783">
    <property type="term" value="C:nuclear telomere cap complex"/>
    <property type="evidence" value="ECO:0007669"/>
    <property type="project" value="TreeGrafter"/>
</dbReference>
<dbReference type="AlphaFoldDB" id="J5QTY3"/>
<evidence type="ECO:0000256" key="1">
    <source>
        <dbReference type="SAM" id="MobiDB-lite"/>
    </source>
</evidence>
<feature type="region of interest" description="Disordered" evidence="1">
    <location>
        <begin position="326"/>
        <end position="492"/>
    </location>
</feature>
<gene>
    <name evidence="2" type="ORF">A1Q1_01727</name>
</gene>
<feature type="compositionally biased region" description="Pro residues" evidence="1">
    <location>
        <begin position="270"/>
        <end position="282"/>
    </location>
</feature>
<dbReference type="Proteomes" id="UP000002748">
    <property type="component" value="Unassembled WGS sequence"/>
</dbReference>
<feature type="compositionally biased region" description="Basic and acidic residues" evidence="1">
    <location>
        <begin position="253"/>
        <end position="265"/>
    </location>
</feature>
<evidence type="ECO:0008006" key="4">
    <source>
        <dbReference type="Google" id="ProtNLM"/>
    </source>
</evidence>
<dbReference type="HOGENOM" id="CLU_281895_0_0_1"/>
<feature type="compositionally biased region" description="Basic and acidic residues" evidence="1">
    <location>
        <begin position="600"/>
        <end position="609"/>
    </location>
</feature>
<dbReference type="RefSeq" id="XP_014180241.1">
    <property type="nucleotide sequence ID" value="XM_014324766.1"/>
</dbReference>
<feature type="compositionally biased region" description="Low complexity" evidence="1">
    <location>
        <begin position="389"/>
        <end position="403"/>
    </location>
</feature>
<dbReference type="OrthoDB" id="2186770at2759"/>
<dbReference type="EMBL" id="ALBS01000178">
    <property type="protein sequence ID" value="EJT49078.1"/>
    <property type="molecule type" value="Genomic_DNA"/>
</dbReference>
<dbReference type="GO" id="GO:0032210">
    <property type="term" value="P:regulation of telomere maintenance via telomerase"/>
    <property type="evidence" value="ECO:0007669"/>
    <property type="project" value="TreeGrafter"/>
</dbReference>
<evidence type="ECO:0000313" key="2">
    <source>
        <dbReference type="EMBL" id="EJT49078.1"/>
    </source>
</evidence>
<dbReference type="GeneID" id="25985241"/>
<comment type="caution">
    <text evidence="2">The sequence shown here is derived from an EMBL/GenBank/DDBJ whole genome shotgun (WGS) entry which is preliminary data.</text>
</comment>
<dbReference type="KEGG" id="tasa:A1Q1_01727"/>
<feature type="compositionally biased region" description="Basic and acidic residues" evidence="1">
    <location>
        <begin position="908"/>
        <end position="917"/>
    </location>
</feature>
<feature type="compositionally biased region" description="Polar residues" evidence="1">
    <location>
        <begin position="460"/>
        <end position="482"/>
    </location>
</feature>
<feature type="region of interest" description="Disordered" evidence="1">
    <location>
        <begin position="253"/>
        <end position="285"/>
    </location>
</feature>
<accession>J5QTY3</accession>
<dbReference type="InterPro" id="IPR012340">
    <property type="entry name" value="NA-bd_OB-fold"/>
</dbReference>
<name>J5QTY3_TRIAS</name>
<feature type="region of interest" description="Disordered" evidence="1">
    <location>
        <begin position="541"/>
        <end position="625"/>
    </location>
</feature>
<feature type="region of interest" description="Disordered" evidence="1">
    <location>
        <begin position="885"/>
        <end position="917"/>
    </location>
</feature>
<sequence length="1110" mass="120225">MLQPDPARSLPHPLILLHAPVRATARNRKLVVDGAFASVPGSSCRHLGEGRAMSPSHGFKCPSSNAGVNNDPPPITRRHRPAMSRHQHPLKSVAAHASPAGSSSAGADARNTLAYDQLTPGTDFPTGQLTGSLKLLYTPKPEEDELHLDFAIKVKLAASSDYVQSKQHRRTIMVRFILLPSPSDDAALVAQARDANYDLLKRSLGSTLTVDCAGAKVLGRGEMGDRTPVVKIRATGSRVVTVDGIRHEFLKCERPKPSSRSRADDWFSPSPAPSVPSAPPMHPTTAAQTELTRGDVTRHGGAVPAMRPLSAVPQFTIRSEIKAVHAAGHASASTSAPRGSERRSPLRPLPAPAPTPAPALAAGEAAVDTSASIHTVAQNTTDTVRDPRTTVNLSSHGPGSVAPPHAPASPPFRPLLPSPSTVLSSRPETVDTPPSSMELAKGESGKAKLNLDPAAGESVTRASTREGQLGWSSPGTRPTEMSENSEIEDSYFPDKQLSAIEMEAKRRTLLAAASAAGGAEGAEVQTERGVSDSTAAIARRPDAAAAAQVESRSVAPAPALQQRVRLRPTDGAILHEPHPQRAKRPRDDEESPAHAGQKKTRIDHGEQHHVQPAAPLDPRREAETRAAAEASALRMRQAQLREAEAALAQRRADAEVLHRGLQVHLSADFQGRSIPRTYVTLREAASRSSANVAAVIVDVKGMRITPTGDRSLTVVIADPSSHTQGNASEDMVVTLFRKTEAPLHLLSAGMPILFRALKDVELGSIKEAQYFQLTGKLNTRGGNFPKYELYIADGTVSGDEVRDFHGVGTRYPWLPRGSIFTLAVQNDPVGPAFAPGQIVRFPNVRVKRYAGQLELIWSDKVTLQQERDGWKSRRHFLVPAGDERADWKKGKVPDGQADPRYMPQYEPEEVKREPEREPERVIATHLKTTHTDPILHQPSPSLKNLRENLTVPNRYRILVRVRELVGRGARGSKADDLAVLWCRKCSRAIPDTYCKSCEDTGYRHAEVRWQFVLLLEDEVGGQLVVVMSDPQASRILPPLPSLAHESSSGIGKLRATAIPALRPKVENILQGAMFDGARTRPWIDMTLESYVVNVQEGEVVAWRVFGMETV</sequence>
<dbReference type="VEuPathDB" id="FungiDB:A1Q1_01727"/>
<organism evidence="2 3">
    <name type="scientific">Trichosporon asahii var. asahii (strain ATCC 90039 / CBS 2479 / JCM 2466 / KCTC 7840 / NBRC 103889/ NCYC 2677 / UAMH 7654)</name>
    <name type="common">Yeast</name>
    <dbReference type="NCBI Taxonomy" id="1186058"/>
    <lineage>
        <taxon>Eukaryota</taxon>
        <taxon>Fungi</taxon>
        <taxon>Dikarya</taxon>
        <taxon>Basidiomycota</taxon>
        <taxon>Agaricomycotina</taxon>
        <taxon>Tremellomycetes</taxon>
        <taxon>Trichosporonales</taxon>
        <taxon>Trichosporonaceae</taxon>
        <taxon>Trichosporon</taxon>
    </lineage>
</organism>
<dbReference type="PANTHER" id="PTHR14513">
    <property type="entry name" value="PROTECTION OF TELOMERES 1"/>
    <property type="match status" value="1"/>
</dbReference>
<reference evidence="2 3" key="1">
    <citation type="journal article" date="2012" name="Eukaryot. Cell">
        <title>Draft genome sequence of CBS 2479, the standard type strain of Trichosporon asahii.</title>
        <authorList>
            <person name="Yang R.Y."/>
            <person name="Li H.T."/>
            <person name="Zhu H."/>
            <person name="Zhou G.P."/>
            <person name="Wang M."/>
            <person name="Wang L."/>
        </authorList>
    </citation>
    <scope>NUCLEOTIDE SEQUENCE [LARGE SCALE GENOMIC DNA]</scope>
    <source>
        <strain evidence="3">ATCC 90039 / CBS 2479 / JCM 2466 / KCTC 7840 / NCYC 2677 / UAMH 7654</strain>
    </source>
</reference>